<organism evidence="3 4">
    <name type="scientific">Candidatus Pseudobacter hemicellulosilyticus</name>
    <dbReference type="NCBI Taxonomy" id="3121375"/>
    <lineage>
        <taxon>Bacteria</taxon>
        <taxon>Pseudomonadati</taxon>
        <taxon>Bacteroidota</taxon>
        <taxon>Chitinophagia</taxon>
        <taxon>Chitinophagales</taxon>
        <taxon>Chitinophagaceae</taxon>
        <taxon>Pseudobacter</taxon>
    </lineage>
</organism>
<protein>
    <submittedName>
        <fullName evidence="3">HEPN domain-containing protein</fullName>
    </submittedName>
</protein>
<dbReference type="Proteomes" id="UP001220610">
    <property type="component" value="Chromosome"/>
</dbReference>
<evidence type="ECO:0000256" key="1">
    <source>
        <dbReference type="ARBA" id="ARBA00038248"/>
    </source>
</evidence>
<dbReference type="Pfam" id="PF05168">
    <property type="entry name" value="HEPN"/>
    <property type="match status" value="1"/>
</dbReference>
<evidence type="ECO:0000313" key="4">
    <source>
        <dbReference type="Proteomes" id="UP001220610"/>
    </source>
</evidence>
<evidence type="ECO:0000313" key="3">
    <source>
        <dbReference type="EMBL" id="WEK38149.1"/>
    </source>
</evidence>
<dbReference type="Gene3D" id="1.20.120.330">
    <property type="entry name" value="Nucleotidyltransferases domain 2"/>
    <property type="match status" value="1"/>
</dbReference>
<dbReference type="InterPro" id="IPR007842">
    <property type="entry name" value="HEPN_dom"/>
</dbReference>
<feature type="domain" description="HEPN" evidence="2">
    <location>
        <begin position="11"/>
        <end position="98"/>
    </location>
</feature>
<proteinExistence type="inferred from homology"/>
<sequence length="120" mass="13921">MDKEASIILKLKKAHALLKEVQVLLDHAFYTTAINRLYYSCFHVTKALLLTRDLIPKTHSGVVSALHKSFVQDGYFAFEQASFFSRLMQERIDDDYSDHLIIEGERYSLLWSQPKPMLLT</sequence>
<name>A0AAJ6BJQ8_9BACT</name>
<dbReference type="InterPro" id="IPR052226">
    <property type="entry name" value="UPF0332_toxin"/>
</dbReference>
<dbReference type="AlphaFoldDB" id="A0AAJ6BJQ8"/>
<dbReference type="PANTHER" id="PTHR36565">
    <property type="entry name" value="UPF0332 PROTEIN TM_1000"/>
    <property type="match status" value="1"/>
</dbReference>
<gene>
    <name evidence="3" type="ORF">P0Y53_11645</name>
</gene>
<dbReference type="EMBL" id="CP119311">
    <property type="protein sequence ID" value="WEK38149.1"/>
    <property type="molecule type" value="Genomic_DNA"/>
</dbReference>
<reference evidence="3" key="1">
    <citation type="submission" date="2023-03" db="EMBL/GenBank/DDBJ databases">
        <title>Andean soil-derived lignocellulolytic bacterial consortium as a source of novel taxa and putative plastic-active enzymes.</title>
        <authorList>
            <person name="Diaz-Garcia L."/>
            <person name="Chuvochina M."/>
            <person name="Feuerriegel G."/>
            <person name="Bunk B."/>
            <person name="Sproer C."/>
            <person name="Streit W.R."/>
            <person name="Rodriguez L.M."/>
            <person name="Overmann J."/>
            <person name="Jimenez D.J."/>
        </authorList>
    </citation>
    <scope>NUCLEOTIDE SEQUENCE</scope>
    <source>
        <strain evidence="3">MAG 7</strain>
    </source>
</reference>
<evidence type="ECO:0000259" key="2">
    <source>
        <dbReference type="Pfam" id="PF05168"/>
    </source>
</evidence>
<dbReference type="PANTHER" id="PTHR36565:SF1">
    <property type="entry name" value="UPF0332 PROTEIN TM_1000"/>
    <property type="match status" value="1"/>
</dbReference>
<accession>A0AAJ6BJQ8</accession>
<comment type="similarity">
    <text evidence="1">Belongs to the UPF0332 family.</text>
</comment>